<dbReference type="OrthoDB" id="5420905at2759"/>
<feature type="compositionally biased region" description="Low complexity" evidence="2">
    <location>
        <begin position="388"/>
        <end position="400"/>
    </location>
</feature>
<reference evidence="3" key="1">
    <citation type="submission" date="2021-07" db="EMBL/GenBank/DDBJ databases">
        <title>Elsinoe batatas strain:CRI-CJ2 Genome sequencing and assembly.</title>
        <authorList>
            <person name="Huang L."/>
        </authorList>
    </citation>
    <scope>NUCLEOTIDE SEQUENCE</scope>
    <source>
        <strain evidence="3">CRI-CJ2</strain>
    </source>
</reference>
<feature type="region of interest" description="Disordered" evidence="2">
    <location>
        <begin position="273"/>
        <end position="297"/>
    </location>
</feature>
<sequence>MDNLDFSAQDGLFSMNADYTMDNRVHGMSSMPAYLQPGWPMTTDVLDEEEEMHRAVDASGHQTSAQQAYSAAIPRRHNTPTTSPITLQQTTGVGLGLAQNMNDPSSLWQFQYQPHSQNNYSHDAFSDSSYDDCSFVGPFNSSPVGGVPLATRAMQLPLQVSTATNPMGQYLTMAGPMESMGALAYPLNDYSTGLMSFPMSTMGGLLSAQTQAVTSMANPIIPGGSPSSSTFEVCSLSSSDNGWNAINYAQHNFGDHAAATTHAVFNPGETLHIRADSNSSSDGSQADQLSGSYEDMPFPMHSPISEHNTFDSIRGYGIPRLMTDHHQHGYCDHDCSAVQSPDETSPAVSPSSVNVKPVANVRSRPLSSSSASTSPTGTSPPMRRRRSPTGSSAIAKTTKSAIKKAEPNVRKSAAGGSEKRVGRRRGPLRPDQRQQAHEIRKLRACLRCKFLKKTCDKGDPCAGCRPSHARLWQVPCTRIDIKDIGFFINDWEYDYKRHVTLGFSVNNVKGFSQAERTLYITHGFGYYLPIAAREVYVVDENCFEVDWIETANMTQYEASTSKLSTGIAGVSAAKLSEYIDMHLDNGFDQFVDQYFEGTPFLTQILHTAYKYYTRTQTPVIRKALKLILAYTLTLHITMVVGMTEEEQAMGRIDDDSSRFSGKTIAPVMINFEVKCALAKMWRELQKDVLEELSSLYSSVYQGDKLRHWPTIFMVASILLAVWELMQFDCHYREPDEKKVEKFCSDMESTPVGVIVGLFQAISQKLPSFMEWDSKKHSAALNNDQPICDALTEVRSHVEEHEDYLRKRPDTKFTRDDFDSLSNKFLSKLVIRAN</sequence>
<evidence type="ECO:0008006" key="5">
    <source>
        <dbReference type="Google" id="ProtNLM"/>
    </source>
</evidence>
<dbReference type="GO" id="GO:0008270">
    <property type="term" value="F:zinc ion binding"/>
    <property type="evidence" value="ECO:0007669"/>
    <property type="project" value="InterPro"/>
</dbReference>
<feature type="compositionally biased region" description="Polar residues" evidence="2">
    <location>
        <begin position="337"/>
        <end position="354"/>
    </location>
</feature>
<feature type="region of interest" description="Disordered" evidence="2">
    <location>
        <begin position="337"/>
        <end position="436"/>
    </location>
</feature>
<dbReference type="Proteomes" id="UP000809789">
    <property type="component" value="Unassembled WGS sequence"/>
</dbReference>
<dbReference type="PANTHER" id="PTHR35392">
    <property type="entry name" value="ZN(II)2CYS6 TRANSCRIPTION FACTOR (EUROFUNG)-RELATED-RELATED"/>
    <property type="match status" value="1"/>
</dbReference>
<keyword evidence="1" id="KW-0539">Nucleus</keyword>
<dbReference type="InterPro" id="IPR052973">
    <property type="entry name" value="Fungal_sec-metab_reg_TF"/>
</dbReference>
<feature type="compositionally biased region" description="Low complexity" evidence="2">
    <location>
        <begin position="362"/>
        <end position="381"/>
    </location>
</feature>
<dbReference type="PANTHER" id="PTHR35392:SF1">
    <property type="entry name" value="ZN(II)2CYS6 TRANSCRIPTION FACTOR (EUROFUNG)"/>
    <property type="match status" value="1"/>
</dbReference>
<evidence type="ECO:0000256" key="1">
    <source>
        <dbReference type="ARBA" id="ARBA00023242"/>
    </source>
</evidence>
<feature type="compositionally biased region" description="Polar residues" evidence="2">
    <location>
        <begin position="276"/>
        <end position="291"/>
    </location>
</feature>
<name>A0A8K0L1W1_9PEZI</name>
<accession>A0A8K0L1W1</accession>
<dbReference type="InterPro" id="IPR001138">
    <property type="entry name" value="Zn2Cys6_DnaBD"/>
</dbReference>
<dbReference type="EMBL" id="JAESVG020000005">
    <property type="protein sequence ID" value="KAG8627395.1"/>
    <property type="molecule type" value="Genomic_DNA"/>
</dbReference>
<evidence type="ECO:0000313" key="3">
    <source>
        <dbReference type="EMBL" id="KAG8627395.1"/>
    </source>
</evidence>
<protein>
    <recommendedName>
        <fullName evidence="5">C6 finger domain protein</fullName>
    </recommendedName>
</protein>
<keyword evidence="4" id="KW-1185">Reference proteome</keyword>
<gene>
    <name evidence="3" type="ORF">KVT40_004878</name>
</gene>
<evidence type="ECO:0000313" key="4">
    <source>
        <dbReference type="Proteomes" id="UP000809789"/>
    </source>
</evidence>
<evidence type="ECO:0000256" key="2">
    <source>
        <dbReference type="SAM" id="MobiDB-lite"/>
    </source>
</evidence>
<organism evidence="3 4">
    <name type="scientific">Elsinoe batatas</name>
    <dbReference type="NCBI Taxonomy" id="2601811"/>
    <lineage>
        <taxon>Eukaryota</taxon>
        <taxon>Fungi</taxon>
        <taxon>Dikarya</taxon>
        <taxon>Ascomycota</taxon>
        <taxon>Pezizomycotina</taxon>
        <taxon>Dothideomycetes</taxon>
        <taxon>Dothideomycetidae</taxon>
        <taxon>Myriangiales</taxon>
        <taxon>Elsinoaceae</taxon>
        <taxon>Elsinoe</taxon>
    </lineage>
</organism>
<dbReference type="AlphaFoldDB" id="A0A8K0L1W1"/>
<dbReference type="CDD" id="cd00067">
    <property type="entry name" value="GAL4"/>
    <property type="match status" value="1"/>
</dbReference>
<dbReference type="GO" id="GO:0000981">
    <property type="term" value="F:DNA-binding transcription factor activity, RNA polymerase II-specific"/>
    <property type="evidence" value="ECO:0007669"/>
    <property type="project" value="InterPro"/>
</dbReference>
<proteinExistence type="predicted"/>
<comment type="caution">
    <text evidence="3">The sequence shown here is derived from an EMBL/GenBank/DDBJ whole genome shotgun (WGS) entry which is preliminary data.</text>
</comment>